<keyword evidence="1" id="KW-0597">Phosphoprotein</keyword>
<dbReference type="EMBL" id="JAYWLC010000001">
    <property type="protein sequence ID" value="MER5170398.1"/>
    <property type="molecule type" value="Genomic_DNA"/>
</dbReference>
<dbReference type="InterPro" id="IPR001789">
    <property type="entry name" value="Sig_transdc_resp-reg_receiver"/>
</dbReference>
<dbReference type="InterPro" id="IPR011006">
    <property type="entry name" value="CheY-like_superfamily"/>
</dbReference>
<protein>
    <submittedName>
        <fullName evidence="3">Response regulator</fullName>
    </submittedName>
</protein>
<dbReference type="SMART" id="SM00448">
    <property type="entry name" value="REC"/>
    <property type="match status" value="1"/>
</dbReference>
<evidence type="ECO:0000313" key="3">
    <source>
        <dbReference type="EMBL" id="MER5170398.1"/>
    </source>
</evidence>
<evidence type="ECO:0000256" key="1">
    <source>
        <dbReference type="PROSITE-ProRule" id="PRU00169"/>
    </source>
</evidence>
<keyword evidence="4" id="KW-1185">Reference proteome</keyword>
<reference evidence="3 4" key="2">
    <citation type="submission" date="2024-06" db="EMBL/GenBank/DDBJ databases">
        <title>Thioclava kandeliae sp. nov. from a rhizosphere soil sample of Kandelia candel in a mangrove.</title>
        <authorList>
            <person name="Mu T."/>
        </authorList>
    </citation>
    <scope>NUCLEOTIDE SEQUENCE [LARGE SCALE GENOMIC DNA]</scope>
    <source>
        <strain evidence="3 4">CPCC 100088</strain>
    </source>
</reference>
<organism evidence="3 4">
    <name type="scientific">Thioclava kandeliae</name>
    <dbReference type="NCBI Taxonomy" id="3070818"/>
    <lineage>
        <taxon>Bacteria</taxon>
        <taxon>Pseudomonadati</taxon>
        <taxon>Pseudomonadota</taxon>
        <taxon>Alphaproteobacteria</taxon>
        <taxon>Rhodobacterales</taxon>
        <taxon>Paracoccaceae</taxon>
        <taxon>Thioclava</taxon>
    </lineage>
</organism>
<accession>A0ABV1SBW5</accession>
<dbReference type="Proteomes" id="UP001438953">
    <property type="component" value="Unassembled WGS sequence"/>
</dbReference>
<feature type="modified residue" description="4-aspartylphosphate" evidence="1">
    <location>
        <position position="52"/>
    </location>
</feature>
<gene>
    <name evidence="3" type="ORF">VSX56_01300</name>
</gene>
<reference evidence="3 4" key="1">
    <citation type="submission" date="2024-01" db="EMBL/GenBank/DDBJ databases">
        <authorList>
            <person name="Deng Y."/>
            <person name="Su J."/>
        </authorList>
    </citation>
    <scope>NUCLEOTIDE SEQUENCE [LARGE SCALE GENOMIC DNA]</scope>
    <source>
        <strain evidence="3 4">CPCC 100088</strain>
    </source>
</reference>
<evidence type="ECO:0000313" key="4">
    <source>
        <dbReference type="Proteomes" id="UP001438953"/>
    </source>
</evidence>
<name>A0ABV1SBW5_9RHOB</name>
<dbReference type="PROSITE" id="PS50110">
    <property type="entry name" value="RESPONSE_REGULATORY"/>
    <property type="match status" value="1"/>
</dbReference>
<dbReference type="SUPFAM" id="SSF52172">
    <property type="entry name" value="CheY-like"/>
    <property type="match status" value="1"/>
</dbReference>
<dbReference type="RefSeq" id="WP_339112317.1">
    <property type="nucleotide sequence ID" value="NZ_JAYWLC010000001.1"/>
</dbReference>
<feature type="domain" description="Response regulatory" evidence="2">
    <location>
        <begin position="3"/>
        <end position="119"/>
    </location>
</feature>
<proteinExistence type="predicted"/>
<comment type="caution">
    <text evidence="3">The sequence shown here is derived from an EMBL/GenBank/DDBJ whole genome shotgun (WGS) entry which is preliminary data.</text>
</comment>
<dbReference type="Gene3D" id="3.40.50.2300">
    <property type="match status" value="1"/>
</dbReference>
<dbReference type="Pfam" id="PF00072">
    <property type="entry name" value="Response_reg"/>
    <property type="match status" value="1"/>
</dbReference>
<evidence type="ECO:0000259" key="2">
    <source>
        <dbReference type="PROSITE" id="PS50110"/>
    </source>
</evidence>
<sequence length="124" mass="13337">MARILIADDDQDYLIAFSQGMDAYGHVTVGVTQSDRLIPNIELGGMDIVFLDVVMPGGGAIVALHKIREIAPDLPIVVLSGMSEVVDSPIFRLGMREANMRVPKSTSLAELARLVDQLVVSTST</sequence>